<dbReference type="GO" id="GO:0005737">
    <property type="term" value="C:cytoplasm"/>
    <property type="evidence" value="ECO:0007669"/>
    <property type="project" value="TreeGrafter"/>
</dbReference>
<keyword evidence="7 11" id="KW-0808">Transferase</keyword>
<dbReference type="PANTHER" id="PTHR11703">
    <property type="entry name" value="DEOXYHYPUSINE SYNTHASE"/>
    <property type="match status" value="1"/>
</dbReference>
<evidence type="ECO:0000256" key="5">
    <source>
        <dbReference type="ARBA" id="ARBA00009892"/>
    </source>
</evidence>
<comment type="similarity">
    <text evidence="5 11">Belongs to the deoxyhypusine synthase family.</text>
</comment>
<reference evidence="12" key="1">
    <citation type="submission" date="2021-04" db="EMBL/GenBank/DDBJ databases">
        <title>Genomic insights into ecological role and evolution of a novel Thermoplasmata order Candidatus Sysuiplasmatales.</title>
        <authorList>
            <person name="Yuan Y."/>
        </authorList>
    </citation>
    <scope>NUCLEOTIDE SEQUENCE</scope>
    <source>
        <strain evidence="12">YP2-bin.285</strain>
    </source>
</reference>
<dbReference type="InterPro" id="IPR036982">
    <property type="entry name" value="Deoxyhypusine_synthase_sf"/>
</dbReference>
<keyword evidence="8 11" id="KW-0520">NAD</keyword>
<evidence type="ECO:0000256" key="3">
    <source>
        <dbReference type="ARBA" id="ARBA00002823"/>
    </source>
</evidence>
<evidence type="ECO:0000256" key="6">
    <source>
        <dbReference type="ARBA" id="ARBA00012683"/>
    </source>
</evidence>
<dbReference type="EMBL" id="JAGVSJ010000004">
    <property type="protein sequence ID" value="MBX8631420.1"/>
    <property type="molecule type" value="Genomic_DNA"/>
</dbReference>
<dbReference type="Pfam" id="PF01916">
    <property type="entry name" value="DS"/>
    <property type="match status" value="1"/>
</dbReference>
<gene>
    <name evidence="11" type="primary">dys</name>
    <name evidence="12" type="ORF">J9259_02710</name>
</gene>
<evidence type="ECO:0000256" key="4">
    <source>
        <dbReference type="ARBA" id="ARBA00005041"/>
    </source>
</evidence>
<proteinExistence type="inferred from homology"/>
<name>A0A8J7YSM7_9ARCH</name>
<evidence type="ECO:0000256" key="8">
    <source>
        <dbReference type="ARBA" id="ARBA00023027"/>
    </source>
</evidence>
<evidence type="ECO:0000256" key="2">
    <source>
        <dbReference type="ARBA" id="ARBA00001911"/>
    </source>
</evidence>
<dbReference type="GO" id="GO:0034038">
    <property type="term" value="F:deoxyhypusine synthase activity"/>
    <property type="evidence" value="ECO:0007669"/>
    <property type="project" value="UniProtKB-UniRule"/>
</dbReference>
<dbReference type="InterPro" id="IPR002773">
    <property type="entry name" value="Deoxyhypusine_synthase"/>
</dbReference>
<comment type="function">
    <text evidence="3 11">Catalyzes the NAD-dependent oxidative cleavage of spermidine and the subsequent transfer of the butylamine moiety of spermidine to the epsilon-amino group of a specific lysine residue of the eIF-5A precursor protein to form the intermediate deoxyhypusine residue.</text>
</comment>
<dbReference type="SUPFAM" id="SSF52467">
    <property type="entry name" value="DHS-like NAD/FAD-binding domain"/>
    <property type="match status" value="1"/>
</dbReference>
<dbReference type="FunFam" id="3.40.910.10:FF:000010">
    <property type="entry name" value="Deoxyhypusine synthase"/>
    <property type="match status" value="1"/>
</dbReference>
<comment type="caution">
    <text evidence="12">The sequence shown here is derived from an EMBL/GenBank/DDBJ whole genome shotgun (WGS) entry which is preliminary data.</text>
</comment>
<dbReference type="AlphaFoldDB" id="A0A8J7YSM7"/>
<evidence type="ECO:0000256" key="11">
    <source>
        <dbReference type="HAMAP-Rule" id="MF_00153"/>
    </source>
</evidence>
<dbReference type="Proteomes" id="UP000716004">
    <property type="component" value="Unassembled WGS sequence"/>
</dbReference>
<sequence>MKGLRAETVRDMDLGSCKDIHDLTEQMYMSGGFTAKKLGQAVRILERMVEDHAHIFLSFPADIVSTGTRGVLLELIRSGVVSSVITTCGTLDHDIARSWRRYYHGDFNLDDAELRRHGMNRLGNILVPDSSYGKIIESRMQVFLSRIYRSGRRNMSTADLCDEIGRFIGREDSLLYWAHRKHIPVFVPGITDGAVGSQIWLFWQEHRDFSIDLLRDEHRLSDIVFGAKKTGALMIGGGISKHHTIWWNQFRGGLDYAVYLTTAQEFDGSLSGAQTREAISWGKVKPQAKHVTVEGDATITLPILTWSLMCGRRRNGEH</sequence>
<comment type="cofactor">
    <cofactor evidence="2 11">
        <name>NAD(+)</name>
        <dbReference type="ChEBI" id="CHEBI:57540"/>
    </cofactor>
</comment>
<dbReference type="InterPro" id="IPR029035">
    <property type="entry name" value="DHS-like_NAD/FAD-binding_dom"/>
</dbReference>
<organism evidence="12 13">
    <name type="scientific">Candidatus Sysuiplasma superficiale</name>
    <dbReference type="NCBI Taxonomy" id="2823368"/>
    <lineage>
        <taxon>Archaea</taxon>
        <taxon>Methanobacteriati</taxon>
        <taxon>Thermoplasmatota</taxon>
        <taxon>Thermoplasmata</taxon>
        <taxon>Candidatus Sysuiplasmatales</taxon>
        <taxon>Candidatus Sysuiplasmataceae</taxon>
        <taxon>Candidatus Sysuiplasma</taxon>
    </lineage>
</organism>
<protein>
    <recommendedName>
        <fullName evidence="10 11">Probable deoxyhypusine synthase</fullName>
        <shortName evidence="11">DHS</shortName>
        <ecNumber evidence="6 11">2.5.1.46</ecNumber>
    </recommendedName>
</protein>
<evidence type="ECO:0000313" key="13">
    <source>
        <dbReference type="Proteomes" id="UP000716004"/>
    </source>
</evidence>
<evidence type="ECO:0000256" key="10">
    <source>
        <dbReference type="ARBA" id="ARBA00039467"/>
    </source>
</evidence>
<accession>A0A8J7YSM7</accession>
<dbReference type="EC" id="2.5.1.46" evidence="6 11"/>
<dbReference type="UniPathway" id="UPA00354"/>
<keyword evidence="9 11" id="KW-0386">Hypusine biosynthesis</keyword>
<dbReference type="InterPro" id="IPR022899">
    <property type="entry name" value="Deoxyhypus_synthase_arc"/>
</dbReference>
<dbReference type="PANTHER" id="PTHR11703:SF0">
    <property type="entry name" value="DEOXYHYPUSINE SYNTHASE"/>
    <property type="match status" value="1"/>
</dbReference>
<evidence type="ECO:0000256" key="7">
    <source>
        <dbReference type="ARBA" id="ARBA00022679"/>
    </source>
</evidence>
<feature type="active site" description="Nucleophile" evidence="11">
    <location>
        <position position="283"/>
    </location>
</feature>
<dbReference type="HAMAP" id="MF_00153">
    <property type="entry name" value="DHS"/>
    <property type="match status" value="1"/>
</dbReference>
<comment type="catalytic activity">
    <reaction evidence="1 11">
        <text>[eIF5A protein]-L-lysine + spermidine = [eIF5A protein]-deoxyhypusine + propane-1,3-diamine</text>
        <dbReference type="Rhea" id="RHEA:33299"/>
        <dbReference type="Rhea" id="RHEA-COMP:10143"/>
        <dbReference type="Rhea" id="RHEA-COMP:10144"/>
        <dbReference type="ChEBI" id="CHEBI:29969"/>
        <dbReference type="ChEBI" id="CHEBI:57484"/>
        <dbReference type="ChEBI" id="CHEBI:57834"/>
        <dbReference type="ChEBI" id="CHEBI:82657"/>
        <dbReference type="EC" id="2.5.1.46"/>
    </reaction>
</comment>
<evidence type="ECO:0000313" key="12">
    <source>
        <dbReference type="EMBL" id="MBX8631420.1"/>
    </source>
</evidence>
<comment type="pathway">
    <text evidence="4 11">Protein modification; eIF5A hypusination.</text>
</comment>
<dbReference type="Gene3D" id="3.40.910.10">
    <property type="entry name" value="Deoxyhypusine synthase"/>
    <property type="match status" value="1"/>
</dbReference>
<evidence type="ECO:0000256" key="1">
    <source>
        <dbReference type="ARBA" id="ARBA00000952"/>
    </source>
</evidence>
<dbReference type="NCBIfam" id="NF002294">
    <property type="entry name" value="PRK01221.1"/>
    <property type="match status" value="1"/>
</dbReference>
<evidence type="ECO:0000256" key="9">
    <source>
        <dbReference type="ARBA" id="ARBA00023256"/>
    </source>
</evidence>